<dbReference type="WBParaSite" id="MCU_012255-RA">
    <property type="protein sequence ID" value="MCU_012255-RA"/>
    <property type="gene ID" value="MCU_012255"/>
</dbReference>
<name>A0A5K3FVN9_MESCO</name>
<protein>
    <submittedName>
        <fullName evidence="1">Uncharacterized protein</fullName>
    </submittedName>
</protein>
<organism evidence="1">
    <name type="scientific">Mesocestoides corti</name>
    <name type="common">Flatworm</name>
    <dbReference type="NCBI Taxonomy" id="53468"/>
    <lineage>
        <taxon>Eukaryota</taxon>
        <taxon>Metazoa</taxon>
        <taxon>Spiralia</taxon>
        <taxon>Lophotrochozoa</taxon>
        <taxon>Platyhelminthes</taxon>
        <taxon>Cestoda</taxon>
        <taxon>Eucestoda</taxon>
        <taxon>Cyclophyllidea</taxon>
        <taxon>Mesocestoididae</taxon>
        <taxon>Mesocestoides</taxon>
    </lineage>
</organism>
<reference evidence="1" key="1">
    <citation type="submission" date="2019-11" db="UniProtKB">
        <authorList>
            <consortium name="WormBaseParasite"/>
        </authorList>
    </citation>
    <scope>IDENTIFICATION</scope>
</reference>
<dbReference type="AlphaFoldDB" id="A0A5K3FVN9"/>
<accession>A0A5K3FVN9</accession>
<sequence>MVESSKLEHLADTADLILEATKSARISEIGTDGAAQIPAENLHTRHPEVCVGIMQPLAAQPDSVGPRVGTLFLASPTQSGNENAGGSVNLGLYKIIQELMDTVSGIPEEVEKAKKEVHAQVSSAMGEELLRMEEQYEDLWCLLILWSEDVDIVPPTSSATVVKVKRRSLVEMVSRMEASRTSDEALSCLRAEN</sequence>
<evidence type="ECO:0000313" key="1">
    <source>
        <dbReference type="WBParaSite" id="MCU_012255-RA"/>
    </source>
</evidence>
<proteinExistence type="predicted"/>